<protein>
    <submittedName>
        <fullName evidence="2">Uncharacterized protein</fullName>
    </submittedName>
</protein>
<organism evidence="2 3">
    <name type="scientific">Halovivax cerinus</name>
    <dbReference type="NCBI Taxonomy" id="1487865"/>
    <lineage>
        <taxon>Archaea</taxon>
        <taxon>Methanobacteriati</taxon>
        <taxon>Methanobacteriota</taxon>
        <taxon>Stenosarchaea group</taxon>
        <taxon>Halobacteria</taxon>
        <taxon>Halobacteriales</taxon>
        <taxon>Natrialbaceae</taxon>
        <taxon>Halovivax</taxon>
    </lineage>
</organism>
<evidence type="ECO:0000313" key="3">
    <source>
        <dbReference type="Proteomes" id="UP001595846"/>
    </source>
</evidence>
<dbReference type="RefSeq" id="WP_256533447.1">
    <property type="nucleotide sequence ID" value="NZ_CP101824.1"/>
</dbReference>
<evidence type="ECO:0000313" key="2">
    <source>
        <dbReference type="EMBL" id="MFC3959156.1"/>
    </source>
</evidence>
<comment type="caution">
    <text evidence="2">The sequence shown here is derived from an EMBL/GenBank/DDBJ whole genome shotgun (WGS) entry which is preliminary data.</text>
</comment>
<evidence type="ECO:0000256" key="1">
    <source>
        <dbReference type="SAM" id="Phobius"/>
    </source>
</evidence>
<name>A0ABD5NQ73_9EURY</name>
<sequence>MVLTKLLGSKTARSLTVLSVLNEARRAHSRGNRLRTVAFLGLAVLAYQWTIAGLAAQGALRLFRGGTDATRA</sequence>
<keyword evidence="1" id="KW-0812">Transmembrane</keyword>
<proteinExistence type="predicted"/>
<reference evidence="2 3" key="1">
    <citation type="journal article" date="2019" name="Int. J. Syst. Evol. Microbiol.">
        <title>The Global Catalogue of Microorganisms (GCM) 10K type strain sequencing project: providing services to taxonomists for standard genome sequencing and annotation.</title>
        <authorList>
            <consortium name="The Broad Institute Genomics Platform"/>
            <consortium name="The Broad Institute Genome Sequencing Center for Infectious Disease"/>
            <person name="Wu L."/>
            <person name="Ma J."/>
        </authorList>
    </citation>
    <scope>NUCLEOTIDE SEQUENCE [LARGE SCALE GENOMIC DNA]</scope>
    <source>
        <strain evidence="2 3">IBRC-M 10256</strain>
    </source>
</reference>
<accession>A0ABD5NQ73</accession>
<gene>
    <name evidence="2" type="ORF">ACFOUR_12350</name>
</gene>
<keyword evidence="3" id="KW-1185">Reference proteome</keyword>
<dbReference type="GeneID" id="73902576"/>
<keyword evidence="1" id="KW-1133">Transmembrane helix</keyword>
<dbReference type="AlphaFoldDB" id="A0ABD5NQ73"/>
<keyword evidence="1" id="KW-0472">Membrane</keyword>
<dbReference type="EMBL" id="JBHSAQ010000010">
    <property type="protein sequence ID" value="MFC3959156.1"/>
    <property type="molecule type" value="Genomic_DNA"/>
</dbReference>
<feature type="transmembrane region" description="Helical" evidence="1">
    <location>
        <begin position="36"/>
        <end position="56"/>
    </location>
</feature>
<dbReference type="Proteomes" id="UP001595846">
    <property type="component" value="Unassembled WGS sequence"/>
</dbReference>